<comment type="similarity">
    <text evidence="7">Belongs to the GHMP kinase family. IspE subfamily.</text>
</comment>
<dbReference type="GO" id="GO:0016114">
    <property type="term" value="P:terpenoid biosynthetic process"/>
    <property type="evidence" value="ECO:0007669"/>
    <property type="project" value="UniProtKB-UniRule"/>
</dbReference>
<evidence type="ECO:0000313" key="9">
    <source>
        <dbReference type="EMBL" id="SEI39274.1"/>
    </source>
</evidence>
<organism evidence="9 10">
    <name type="scientific">Allopseudospirillum japonicum</name>
    <dbReference type="NCBI Taxonomy" id="64971"/>
    <lineage>
        <taxon>Bacteria</taxon>
        <taxon>Pseudomonadati</taxon>
        <taxon>Pseudomonadota</taxon>
        <taxon>Gammaproteobacteria</taxon>
        <taxon>Oceanospirillales</taxon>
        <taxon>Oceanospirillaceae</taxon>
        <taxon>Allopseudospirillum</taxon>
    </lineage>
</organism>
<dbReference type="InterPro" id="IPR036554">
    <property type="entry name" value="GHMP_kinase_C_sf"/>
</dbReference>
<keyword evidence="2 7" id="KW-0808">Transferase</keyword>
<dbReference type="AlphaFoldDB" id="A0A1H6QEA7"/>
<evidence type="ECO:0000256" key="2">
    <source>
        <dbReference type="ARBA" id="ARBA00022679"/>
    </source>
</evidence>
<dbReference type="OrthoDB" id="9809438at2"/>
<dbReference type="SUPFAM" id="SSF54211">
    <property type="entry name" value="Ribosomal protein S5 domain 2-like"/>
    <property type="match status" value="1"/>
</dbReference>
<evidence type="ECO:0000256" key="1">
    <source>
        <dbReference type="ARBA" id="ARBA00017473"/>
    </source>
</evidence>
<dbReference type="PANTHER" id="PTHR43527">
    <property type="entry name" value="4-DIPHOSPHOCYTIDYL-2-C-METHYL-D-ERYTHRITOL KINASE, CHLOROPLASTIC"/>
    <property type="match status" value="1"/>
</dbReference>
<evidence type="ECO:0000256" key="4">
    <source>
        <dbReference type="ARBA" id="ARBA00022777"/>
    </source>
</evidence>
<dbReference type="Gene3D" id="3.30.70.890">
    <property type="entry name" value="GHMP kinase, C-terminal domain"/>
    <property type="match status" value="1"/>
</dbReference>
<keyword evidence="10" id="KW-1185">Reference proteome</keyword>
<dbReference type="PANTHER" id="PTHR43527:SF2">
    <property type="entry name" value="4-DIPHOSPHOCYTIDYL-2-C-METHYL-D-ERYTHRITOL KINASE, CHLOROPLASTIC"/>
    <property type="match status" value="1"/>
</dbReference>
<keyword evidence="3 7" id="KW-0547">Nucleotide-binding</keyword>
<dbReference type="HAMAP" id="MF_00061">
    <property type="entry name" value="IspE"/>
    <property type="match status" value="1"/>
</dbReference>
<dbReference type="NCBIfam" id="TIGR00154">
    <property type="entry name" value="ispE"/>
    <property type="match status" value="1"/>
</dbReference>
<dbReference type="GO" id="GO:0050515">
    <property type="term" value="F:4-(cytidine 5'-diphospho)-2-C-methyl-D-erythritol kinase activity"/>
    <property type="evidence" value="ECO:0007669"/>
    <property type="project" value="UniProtKB-UniRule"/>
</dbReference>
<dbReference type="EMBL" id="FNYH01000001">
    <property type="protein sequence ID" value="SEI39274.1"/>
    <property type="molecule type" value="Genomic_DNA"/>
</dbReference>
<keyword evidence="5 7" id="KW-0067">ATP-binding</keyword>
<evidence type="ECO:0000259" key="8">
    <source>
        <dbReference type="Pfam" id="PF00288"/>
    </source>
</evidence>
<dbReference type="GO" id="GO:0005524">
    <property type="term" value="F:ATP binding"/>
    <property type="evidence" value="ECO:0007669"/>
    <property type="project" value="UniProtKB-UniRule"/>
</dbReference>
<dbReference type="EC" id="2.7.1.148" evidence="7"/>
<evidence type="ECO:0000256" key="7">
    <source>
        <dbReference type="HAMAP-Rule" id="MF_00061"/>
    </source>
</evidence>
<feature type="active site" evidence="7">
    <location>
        <position position="19"/>
    </location>
</feature>
<reference evidence="10" key="1">
    <citation type="submission" date="2016-10" db="EMBL/GenBank/DDBJ databases">
        <authorList>
            <person name="Varghese N."/>
            <person name="Submissions S."/>
        </authorList>
    </citation>
    <scope>NUCLEOTIDE SEQUENCE [LARGE SCALE GENOMIC DNA]</scope>
    <source>
        <strain evidence="10">DSM 7165</strain>
    </source>
</reference>
<evidence type="ECO:0000256" key="3">
    <source>
        <dbReference type="ARBA" id="ARBA00022741"/>
    </source>
</evidence>
<protein>
    <recommendedName>
        <fullName evidence="1 7">4-diphosphocytidyl-2-C-methyl-D-erythritol kinase</fullName>
        <shortName evidence="7">CMK</shortName>
        <ecNumber evidence="7">2.7.1.148</ecNumber>
    </recommendedName>
    <alternativeName>
        <fullName evidence="7">4-(cytidine-5'-diphospho)-2-C-methyl-D-erythritol kinase</fullName>
    </alternativeName>
</protein>
<gene>
    <name evidence="7" type="primary">ispE</name>
    <name evidence="9" type="ORF">SAMN05421831_101227</name>
</gene>
<comment type="pathway">
    <text evidence="7">Isoprenoid biosynthesis; isopentenyl diphosphate biosynthesis via DXP pathway; isopentenyl diphosphate from 1-deoxy-D-xylulose 5-phosphate: step 3/6.</text>
</comment>
<dbReference type="RefSeq" id="WP_093308104.1">
    <property type="nucleotide sequence ID" value="NZ_FNYH01000001.1"/>
</dbReference>
<dbReference type="UniPathway" id="UPA00056">
    <property type="reaction ID" value="UER00094"/>
</dbReference>
<name>A0A1H6QEA7_9GAMM</name>
<sequence>MPDVIASTVPLVSILAPAKLNLMLHIVGRRDDGYHELQTLFQLLDYADQLDFYPAPITQTQLLDIHMSGPLARTQDLMNLPLQNNIVYRAAQALYQAGLVRGIAPDSMQKLVVHLHKKIPSGGGLGGGSANAAATLIALNQLWGLQFSTTELASIGLSLGADVPVFVHGRNAWAQGIGEDLTFVNLATQSFLVLHPGCQVATGRVFQHPNLTRSSPKITMRTALEQGGENACQALVCHLYPKVKLALDLLTQISLANQGCPARLTGTGACVFAAFAHQTQAQAGLSLLAKTLANSGLDEQACTYFVAQGKA</sequence>
<feature type="binding site" evidence="7">
    <location>
        <begin position="120"/>
        <end position="130"/>
    </location>
    <ligand>
        <name>ATP</name>
        <dbReference type="ChEBI" id="CHEBI:30616"/>
    </ligand>
</feature>
<dbReference type="PIRSF" id="PIRSF010376">
    <property type="entry name" value="IspE"/>
    <property type="match status" value="1"/>
</dbReference>
<dbReference type="Pfam" id="PF00288">
    <property type="entry name" value="GHMP_kinases_N"/>
    <property type="match status" value="1"/>
</dbReference>
<keyword evidence="4 7" id="KW-0418">Kinase</keyword>
<keyword evidence="6 7" id="KW-0414">Isoprene biosynthesis</keyword>
<dbReference type="GO" id="GO:0019288">
    <property type="term" value="P:isopentenyl diphosphate biosynthetic process, methylerythritol 4-phosphate pathway"/>
    <property type="evidence" value="ECO:0007669"/>
    <property type="project" value="UniProtKB-UniRule"/>
</dbReference>
<dbReference type="InterPro" id="IPR004424">
    <property type="entry name" value="IspE"/>
</dbReference>
<dbReference type="InterPro" id="IPR014721">
    <property type="entry name" value="Ribsml_uS5_D2-typ_fold_subgr"/>
</dbReference>
<evidence type="ECO:0000256" key="5">
    <source>
        <dbReference type="ARBA" id="ARBA00022840"/>
    </source>
</evidence>
<evidence type="ECO:0000256" key="6">
    <source>
        <dbReference type="ARBA" id="ARBA00023229"/>
    </source>
</evidence>
<comment type="catalytic activity">
    <reaction evidence="7">
        <text>4-CDP-2-C-methyl-D-erythritol + ATP = 4-CDP-2-C-methyl-D-erythritol 2-phosphate + ADP + H(+)</text>
        <dbReference type="Rhea" id="RHEA:18437"/>
        <dbReference type="ChEBI" id="CHEBI:15378"/>
        <dbReference type="ChEBI" id="CHEBI:30616"/>
        <dbReference type="ChEBI" id="CHEBI:57823"/>
        <dbReference type="ChEBI" id="CHEBI:57919"/>
        <dbReference type="ChEBI" id="CHEBI:456216"/>
        <dbReference type="EC" id="2.7.1.148"/>
    </reaction>
</comment>
<dbReference type="SUPFAM" id="SSF55060">
    <property type="entry name" value="GHMP Kinase, C-terminal domain"/>
    <property type="match status" value="1"/>
</dbReference>
<dbReference type="InterPro" id="IPR006204">
    <property type="entry name" value="GHMP_kinase_N_dom"/>
</dbReference>
<dbReference type="InterPro" id="IPR020568">
    <property type="entry name" value="Ribosomal_Su5_D2-typ_SF"/>
</dbReference>
<dbReference type="STRING" id="64971.SAMN05421831_101227"/>
<dbReference type="Gene3D" id="3.30.230.10">
    <property type="match status" value="1"/>
</dbReference>
<dbReference type="Proteomes" id="UP000242999">
    <property type="component" value="Unassembled WGS sequence"/>
</dbReference>
<accession>A0A1H6QEA7</accession>
<comment type="function">
    <text evidence="7">Catalyzes the phosphorylation of the position 2 hydroxy group of 4-diphosphocytidyl-2C-methyl-D-erythritol.</text>
</comment>
<feature type="domain" description="GHMP kinase N-terminal" evidence="8">
    <location>
        <begin position="85"/>
        <end position="169"/>
    </location>
</feature>
<proteinExistence type="inferred from homology"/>
<feature type="active site" evidence="7">
    <location>
        <position position="162"/>
    </location>
</feature>
<evidence type="ECO:0000313" key="10">
    <source>
        <dbReference type="Proteomes" id="UP000242999"/>
    </source>
</evidence>